<dbReference type="Pfam" id="PF00366">
    <property type="entry name" value="Ribosomal_S17"/>
    <property type="match status" value="1"/>
</dbReference>
<dbReference type="PANTHER" id="PTHR10744">
    <property type="entry name" value="40S RIBOSOMAL PROTEIN S11 FAMILY MEMBER"/>
    <property type="match status" value="1"/>
</dbReference>
<dbReference type="InterPro" id="IPR019979">
    <property type="entry name" value="Ribosomal_uS17_CS"/>
</dbReference>
<evidence type="ECO:0000256" key="3">
    <source>
        <dbReference type="ARBA" id="ARBA00022884"/>
    </source>
</evidence>
<comment type="subunit">
    <text evidence="6">Part of the 30S ribosomal subunit.</text>
</comment>
<evidence type="ECO:0000256" key="5">
    <source>
        <dbReference type="ARBA" id="ARBA00023274"/>
    </source>
</evidence>
<comment type="caution">
    <text evidence="8">The sequence shown here is derived from an EMBL/GenBank/DDBJ whole genome shotgun (WGS) entry which is preliminary data.</text>
</comment>
<keyword evidence="2 6" id="KW-0699">rRNA-binding</keyword>
<sequence>MTEDSDAQERPNQRKIREGLVVSSGMDKTAVVAVVDRVRHARYNKTIQRTKKLYVHDDANDARVGDRVRVSETRPVSKTKRWRLVEILERAR</sequence>
<dbReference type="PRINTS" id="PR00973">
    <property type="entry name" value="RIBOSOMALS17"/>
</dbReference>
<evidence type="ECO:0000256" key="6">
    <source>
        <dbReference type="HAMAP-Rule" id="MF_01345"/>
    </source>
</evidence>
<reference evidence="8" key="1">
    <citation type="submission" date="2021-02" db="EMBL/GenBank/DDBJ databases">
        <title>Activity-based single-cell genomes from oceanic crustal fluid captures similar information to metagenomic and metatranscriptomic surveys with orders of magnitude less sampling.</title>
        <authorList>
            <person name="D'Angelo T.S."/>
            <person name="Orcutt B.N."/>
        </authorList>
    </citation>
    <scope>NUCLEOTIDE SEQUENCE [LARGE SCALE GENOMIC DNA]</scope>
    <source>
        <strain evidence="8">AH-315-J10</strain>
    </source>
</reference>
<evidence type="ECO:0000256" key="7">
    <source>
        <dbReference type="RuleBase" id="RU003872"/>
    </source>
</evidence>
<evidence type="ECO:0000256" key="1">
    <source>
        <dbReference type="ARBA" id="ARBA00010254"/>
    </source>
</evidence>
<dbReference type="SUPFAM" id="SSF50249">
    <property type="entry name" value="Nucleic acid-binding proteins"/>
    <property type="match status" value="1"/>
</dbReference>
<dbReference type="NCBIfam" id="TIGR03635">
    <property type="entry name" value="uS17_bact"/>
    <property type="match status" value="1"/>
</dbReference>
<gene>
    <name evidence="6 8" type="primary">rpsQ</name>
    <name evidence="8" type="ORF">JYT35_00730</name>
</gene>
<dbReference type="Proteomes" id="UP000724964">
    <property type="component" value="Unassembled WGS sequence"/>
</dbReference>
<dbReference type="Gene3D" id="2.40.50.140">
    <property type="entry name" value="Nucleic acid-binding proteins"/>
    <property type="match status" value="1"/>
</dbReference>
<comment type="similarity">
    <text evidence="1 6 7">Belongs to the universal ribosomal protein uS17 family.</text>
</comment>
<keyword evidence="9" id="KW-1185">Reference proteome</keyword>
<comment type="function">
    <text evidence="6">One of the primary rRNA binding proteins, it binds specifically to the 5'-end of 16S ribosomal RNA.</text>
</comment>
<evidence type="ECO:0000313" key="9">
    <source>
        <dbReference type="Proteomes" id="UP000724964"/>
    </source>
</evidence>
<dbReference type="InterPro" id="IPR000266">
    <property type="entry name" value="Ribosomal_uS17"/>
</dbReference>
<keyword evidence="4 6" id="KW-0689">Ribosomal protein</keyword>
<evidence type="ECO:0000256" key="4">
    <source>
        <dbReference type="ARBA" id="ARBA00022980"/>
    </source>
</evidence>
<dbReference type="PROSITE" id="PS00056">
    <property type="entry name" value="RIBOSOMAL_S17"/>
    <property type="match status" value="1"/>
</dbReference>
<dbReference type="GO" id="GO:0005840">
    <property type="term" value="C:ribosome"/>
    <property type="evidence" value="ECO:0007669"/>
    <property type="project" value="UniProtKB-KW"/>
</dbReference>
<protein>
    <recommendedName>
        <fullName evidence="6">Small ribosomal subunit protein uS17</fullName>
    </recommendedName>
</protein>
<evidence type="ECO:0000313" key="8">
    <source>
        <dbReference type="EMBL" id="MBN4059623.1"/>
    </source>
</evidence>
<dbReference type="InterPro" id="IPR019984">
    <property type="entry name" value="Ribosomal_uS17_bact/chlr"/>
</dbReference>
<proteinExistence type="inferred from homology"/>
<dbReference type="InterPro" id="IPR012340">
    <property type="entry name" value="NA-bd_OB-fold"/>
</dbReference>
<organism evidence="8 9">
    <name type="scientific">Acidimicrobium ferrooxidans</name>
    <dbReference type="NCBI Taxonomy" id="53635"/>
    <lineage>
        <taxon>Bacteria</taxon>
        <taxon>Bacillati</taxon>
        <taxon>Actinomycetota</taxon>
        <taxon>Acidimicrobiia</taxon>
        <taxon>Acidimicrobiales</taxon>
        <taxon>Acidimicrobiaceae</taxon>
        <taxon>Acidimicrobium</taxon>
    </lineage>
</organism>
<dbReference type="EMBL" id="JAFIUH010000008">
    <property type="protein sequence ID" value="MBN4059623.1"/>
    <property type="molecule type" value="Genomic_DNA"/>
</dbReference>
<dbReference type="CDD" id="cd00364">
    <property type="entry name" value="Ribosomal_uS17"/>
    <property type="match status" value="1"/>
</dbReference>
<name>A0ABS3AQ39_9ACTN</name>
<accession>A0ABS3AQ39</accession>
<dbReference type="NCBIfam" id="NF004123">
    <property type="entry name" value="PRK05610.1"/>
    <property type="match status" value="1"/>
</dbReference>
<keyword evidence="3 6" id="KW-0694">RNA-binding</keyword>
<dbReference type="PANTHER" id="PTHR10744:SF1">
    <property type="entry name" value="SMALL RIBOSOMAL SUBUNIT PROTEIN US17M"/>
    <property type="match status" value="1"/>
</dbReference>
<keyword evidence="5 6" id="KW-0687">Ribonucleoprotein</keyword>
<dbReference type="HAMAP" id="MF_01345_B">
    <property type="entry name" value="Ribosomal_uS17_B"/>
    <property type="match status" value="1"/>
</dbReference>
<evidence type="ECO:0000256" key="2">
    <source>
        <dbReference type="ARBA" id="ARBA00022730"/>
    </source>
</evidence>